<protein>
    <submittedName>
        <fullName evidence="1">Uncharacterized protein</fullName>
    </submittedName>
</protein>
<gene>
    <name evidence="1" type="ORF">RU07_21115</name>
</gene>
<accession>A0A0D0J100</accession>
<evidence type="ECO:0000313" key="2">
    <source>
        <dbReference type="Proteomes" id="UP000035017"/>
    </source>
</evidence>
<sequence>MFTVCSHIRIELSSEGLILGCSREEMAWLERVATRGDGRIKNGANGAVFDYLSLSHFRVLGRTVEEMTLYAD</sequence>
<proteinExistence type="predicted"/>
<name>A0A0D0J100_AGRTU</name>
<comment type="caution">
    <text evidence="1">The sequence shown here is derived from an EMBL/GenBank/DDBJ whole genome shotgun (WGS) entry which is preliminary data.</text>
</comment>
<evidence type="ECO:0000313" key="1">
    <source>
        <dbReference type="EMBL" id="KIP99154.1"/>
    </source>
</evidence>
<dbReference type="AlphaFoldDB" id="A0A0D0J100"/>
<organism evidence="1 2">
    <name type="scientific">Agrobacterium tumefaciens</name>
    <dbReference type="NCBI Taxonomy" id="358"/>
    <lineage>
        <taxon>Bacteria</taxon>
        <taxon>Pseudomonadati</taxon>
        <taxon>Pseudomonadota</taxon>
        <taxon>Alphaproteobacteria</taxon>
        <taxon>Hyphomicrobiales</taxon>
        <taxon>Rhizobiaceae</taxon>
        <taxon>Rhizobium/Agrobacterium group</taxon>
        <taxon>Agrobacterium</taxon>
        <taxon>Agrobacterium tumefaciens complex</taxon>
    </lineage>
</organism>
<dbReference type="Proteomes" id="UP000035017">
    <property type="component" value="Unassembled WGS sequence"/>
</dbReference>
<reference evidence="1 2" key="1">
    <citation type="submission" date="2014-12" db="EMBL/GenBank/DDBJ databases">
        <title>16Stimator: statistical estimation of ribosomal gene copy numbers from draft genome assemblies.</title>
        <authorList>
            <person name="Perisin M.A."/>
            <person name="Vetter M."/>
            <person name="Gilbert J.A."/>
            <person name="Bergelson J."/>
        </authorList>
    </citation>
    <scope>NUCLEOTIDE SEQUENCE [LARGE SCALE GENOMIC DNA]</scope>
    <source>
        <strain evidence="1 2">MEJ076</strain>
    </source>
</reference>
<dbReference type="EMBL" id="JXQV01000030">
    <property type="protein sequence ID" value="KIP99154.1"/>
    <property type="molecule type" value="Genomic_DNA"/>
</dbReference>